<evidence type="ECO:0000256" key="6">
    <source>
        <dbReference type="ARBA" id="ARBA00023237"/>
    </source>
</evidence>
<accession>A0A0F9XKP3</accession>
<keyword evidence="5" id="KW-0472">Membrane</keyword>
<gene>
    <name evidence="9" type="ORF">LCGC14_0132520</name>
</gene>
<dbReference type="Gene3D" id="2.60.40.1120">
    <property type="entry name" value="Carboxypeptidase-like, regulatory domain"/>
    <property type="match status" value="1"/>
</dbReference>
<evidence type="ECO:0000256" key="5">
    <source>
        <dbReference type="ARBA" id="ARBA00023136"/>
    </source>
</evidence>
<dbReference type="Pfam" id="PF13715">
    <property type="entry name" value="CarbopepD_reg_2"/>
    <property type="match status" value="1"/>
</dbReference>
<dbReference type="InterPro" id="IPR036942">
    <property type="entry name" value="Beta-barrel_TonB_sf"/>
</dbReference>
<dbReference type="InterPro" id="IPR008969">
    <property type="entry name" value="CarboxyPept-like_regulatory"/>
</dbReference>
<dbReference type="Pfam" id="PF07715">
    <property type="entry name" value="Plug"/>
    <property type="match status" value="1"/>
</dbReference>
<dbReference type="InterPro" id="IPR023997">
    <property type="entry name" value="TonB-dep_OMP_SusC/RagA_CS"/>
</dbReference>
<evidence type="ECO:0000256" key="2">
    <source>
        <dbReference type="ARBA" id="ARBA00022448"/>
    </source>
</evidence>
<comment type="subcellular location">
    <subcellularLocation>
        <location evidence="1">Cell outer membrane</location>
        <topology evidence="1">Multi-pass membrane protein</topology>
    </subcellularLocation>
</comment>
<feature type="domain" description="TonB-dependent receptor plug" evidence="8">
    <location>
        <begin position="143"/>
        <end position="247"/>
    </location>
</feature>
<evidence type="ECO:0008006" key="10">
    <source>
        <dbReference type="Google" id="ProtNLM"/>
    </source>
</evidence>
<dbReference type="InterPro" id="IPR012910">
    <property type="entry name" value="Plug_dom"/>
</dbReference>
<dbReference type="FunFam" id="2.170.130.10:FF:000008">
    <property type="entry name" value="SusC/RagA family TonB-linked outer membrane protein"/>
    <property type="match status" value="1"/>
</dbReference>
<dbReference type="Pfam" id="PF00593">
    <property type="entry name" value="TonB_dep_Rec_b-barrel"/>
    <property type="match status" value="1"/>
</dbReference>
<reference evidence="9" key="1">
    <citation type="journal article" date="2015" name="Nature">
        <title>Complex archaea that bridge the gap between prokaryotes and eukaryotes.</title>
        <authorList>
            <person name="Spang A."/>
            <person name="Saw J.H."/>
            <person name="Jorgensen S.L."/>
            <person name="Zaremba-Niedzwiedzka K."/>
            <person name="Martijn J."/>
            <person name="Lind A.E."/>
            <person name="van Eijk R."/>
            <person name="Schleper C."/>
            <person name="Guy L."/>
            <person name="Ettema T.J."/>
        </authorList>
    </citation>
    <scope>NUCLEOTIDE SEQUENCE</scope>
</reference>
<feature type="domain" description="TonB-dependent receptor-like beta-barrel" evidence="7">
    <location>
        <begin position="483"/>
        <end position="934"/>
    </location>
</feature>
<organism evidence="9">
    <name type="scientific">marine sediment metagenome</name>
    <dbReference type="NCBI Taxonomy" id="412755"/>
    <lineage>
        <taxon>unclassified sequences</taxon>
        <taxon>metagenomes</taxon>
        <taxon>ecological metagenomes</taxon>
    </lineage>
</organism>
<name>A0A0F9XKP3_9ZZZZ</name>
<keyword evidence="2" id="KW-0813">Transport</keyword>
<evidence type="ECO:0000256" key="3">
    <source>
        <dbReference type="ARBA" id="ARBA00022692"/>
    </source>
</evidence>
<dbReference type="PROSITE" id="PS51257">
    <property type="entry name" value="PROKAR_LIPOPROTEIN"/>
    <property type="match status" value="1"/>
</dbReference>
<dbReference type="Gene3D" id="2.170.130.10">
    <property type="entry name" value="TonB-dependent receptor, plug domain"/>
    <property type="match status" value="1"/>
</dbReference>
<dbReference type="PROSITE" id="PS52016">
    <property type="entry name" value="TONB_DEPENDENT_REC_3"/>
    <property type="match status" value="1"/>
</dbReference>
<dbReference type="NCBIfam" id="TIGR04057">
    <property type="entry name" value="SusC_RagA_signa"/>
    <property type="match status" value="1"/>
</dbReference>
<dbReference type="AlphaFoldDB" id="A0A0F9XKP3"/>
<dbReference type="InterPro" id="IPR000531">
    <property type="entry name" value="Beta-barrel_TonB"/>
</dbReference>
<dbReference type="EMBL" id="LAZR01000044">
    <property type="protein sequence ID" value="KKN99831.1"/>
    <property type="molecule type" value="Genomic_DNA"/>
</dbReference>
<proteinExistence type="predicted"/>
<keyword evidence="3" id="KW-0812">Transmembrane</keyword>
<evidence type="ECO:0000313" key="9">
    <source>
        <dbReference type="EMBL" id="KKN99831.1"/>
    </source>
</evidence>
<protein>
    <recommendedName>
        <fullName evidence="10">TonB-dependent receptor plug domain-containing protein</fullName>
    </recommendedName>
</protein>
<dbReference type="GO" id="GO:0009279">
    <property type="term" value="C:cell outer membrane"/>
    <property type="evidence" value="ECO:0007669"/>
    <property type="project" value="UniProtKB-SubCell"/>
</dbReference>
<evidence type="ECO:0000256" key="4">
    <source>
        <dbReference type="ARBA" id="ARBA00023077"/>
    </source>
</evidence>
<keyword evidence="4" id="KW-0798">TonB box</keyword>
<dbReference type="NCBIfam" id="TIGR04056">
    <property type="entry name" value="OMP_RagA_SusC"/>
    <property type="match status" value="1"/>
</dbReference>
<evidence type="ECO:0000259" key="7">
    <source>
        <dbReference type="Pfam" id="PF00593"/>
    </source>
</evidence>
<keyword evidence="6" id="KW-0998">Cell outer membrane</keyword>
<evidence type="ECO:0000256" key="1">
    <source>
        <dbReference type="ARBA" id="ARBA00004571"/>
    </source>
</evidence>
<dbReference type="InterPro" id="IPR023996">
    <property type="entry name" value="TonB-dep_OMP_SusC/RagA"/>
</dbReference>
<evidence type="ECO:0000259" key="8">
    <source>
        <dbReference type="Pfam" id="PF07715"/>
    </source>
</evidence>
<dbReference type="InterPro" id="IPR037066">
    <property type="entry name" value="Plug_dom_sf"/>
</dbReference>
<comment type="caution">
    <text evidence="9">The sequence shown here is derived from an EMBL/GenBank/DDBJ whole genome shotgun (WGS) entry which is preliminary data.</text>
</comment>
<dbReference type="InterPro" id="IPR039426">
    <property type="entry name" value="TonB-dep_rcpt-like"/>
</dbReference>
<dbReference type="SUPFAM" id="SSF49464">
    <property type="entry name" value="Carboxypeptidase regulatory domain-like"/>
    <property type="match status" value="1"/>
</dbReference>
<dbReference type="Gene3D" id="2.40.170.20">
    <property type="entry name" value="TonB-dependent receptor, beta-barrel domain"/>
    <property type="match status" value="1"/>
</dbReference>
<dbReference type="FunFam" id="2.60.40.1120:FF:000003">
    <property type="entry name" value="Outer membrane protein Omp121"/>
    <property type="match status" value="1"/>
</dbReference>
<dbReference type="SUPFAM" id="SSF56935">
    <property type="entry name" value="Porins"/>
    <property type="match status" value="1"/>
</dbReference>
<sequence>MNQRLDFKSVKSKGRSSFLSNGFLLILACICTQEIVANEKLTTSKEVKLTIVQNTVTGTVSDEMGPLPGASVLVKGTTNGTQTDFDGNYTIDTPSNATLVISYIGFKTMEVAIDNQTTISVTLQEDASKLDEVVVTGYGTQAKKDLTGAVSVVDTDDLLAIPATTFAQQLQGRAAGVNIVNDARAGGEATVRIRGFGTLGNNDPLYIIDGVPSQRQSNLNPNDIESLQVLKDASAASIYGSRAANGVIIITTKKGKMGKPQITYNTFYGIQSAAEDVDALNAADLGEYLYLADLYAGVTPSHGQYSYGPNGEVTIPDFVFPSGASAGDVGTDPSLYSLTPENIYAITESADTNWWDAITRSAPIMSHNLSASGATENARYAFSLNYFEQSEIIKFSDYNRVSIRANTEFKALNQKLTLGENFTASFENKKGVVNNFDEQGPVQGSYKHHPLLPIYDIAGNFAGSRGANLGNNFNPFASLSRNQDDRTYGLRLLGNVFANYDITPNISVRSSFGLDSRVERNRDIGRPQPEYVEGNFINSSTAREQYEYQWTWTNTVSYSKTFNEKHNFAAYVGVESIQQFEERFEASRQRFKFETNNIISYLDLGDATTASNRGFVWQDYSLWSQFGKLNYDYDGKYLAQVTLRNDSSSRFQQAANSAVFPAFSLGWRASDESFMDDVDWINDLKLRYGWGQTGNQQIGDYNAYTTFRSDINTGGYPIDGSTGSPTIGFSTQAFGNPNAKWETTTQGNFGIDAVMFDNKVNFNLDIYSRTTADMLIEVPPTYTAGQATVPSFNVGELVNKGLDLGLGYSDEKGDFGYSVNVNWSTYDNEVTELGGENIRIFGRSERIPALSITQEGLPVSSFYGFKTLGLFQSQAEADAWAPYGDYNAPGKFKIEDINNDGEINDDDRTVIGTPHPDFTYGININLTYKNLALNVFGNGSQGNDVFNYTRYFADFNTFQGNKSTRALYDAWQPTNPQSDPSTWVAANPNATTPIMDRNDAVSSRPSSYFIEDASFFRLKNIQLTYNFDKKILESIGGIANANIYVQGQNLVTFTKYTGLNPEVQLSNTDDSRRNLTLGYDGGGLPVARTFTLGLNVTLK</sequence>